<protein>
    <submittedName>
        <fullName evidence="2">Uncharacterized protein</fullName>
    </submittedName>
</protein>
<feature type="transmembrane region" description="Helical" evidence="1">
    <location>
        <begin position="71"/>
        <end position="90"/>
    </location>
</feature>
<keyword evidence="1" id="KW-0812">Transmembrane</keyword>
<sequence length="156" mass="18240">MVHLLSLAKINVTETIPFIWVLHIGIFVVWIPVIFELNKNEEFKKYQQLRRQNSVKPFSLFKIIFKETPTWLVVIAIGGFFYAVLNFMLFTSSQPGVPDFINDQYVLQNHGKLIKVITEQEYHHYKANELRGFSGHWLAFYGMAAAILFPFNKSEQ</sequence>
<feature type="transmembrane region" description="Helical" evidence="1">
    <location>
        <begin position="15"/>
        <end position="35"/>
    </location>
</feature>
<keyword evidence="3" id="KW-1185">Reference proteome</keyword>
<dbReference type="Proteomes" id="UP000245429">
    <property type="component" value="Chromosome"/>
</dbReference>
<accession>A0A2U8QY75</accession>
<dbReference type="AlphaFoldDB" id="A0A2U8QY75"/>
<keyword evidence="1" id="KW-0472">Membrane</keyword>
<evidence type="ECO:0000313" key="3">
    <source>
        <dbReference type="Proteomes" id="UP000245429"/>
    </source>
</evidence>
<dbReference type="EMBL" id="CP029463">
    <property type="protein sequence ID" value="AWM15019.1"/>
    <property type="molecule type" value="Genomic_DNA"/>
</dbReference>
<evidence type="ECO:0000313" key="2">
    <source>
        <dbReference type="EMBL" id="AWM15019.1"/>
    </source>
</evidence>
<name>A0A2U8QY75_9FLAO</name>
<reference evidence="2 3" key="1">
    <citation type="submission" date="2018-05" db="EMBL/GenBank/DDBJ databases">
        <title>Flavobacterium sp. MEBiC07310.</title>
        <authorList>
            <person name="Baek K."/>
        </authorList>
    </citation>
    <scope>NUCLEOTIDE SEQUENCE [LARGE SCALE GENOMIC DNA]</scope>
    <source>
        <strain evidence="2 3">MEBiC07310</strain>
    </source>
</reference>
<dbReference type="KEGG" id="fse:DI487_14925"/>
<proteinExistence type="predicted"/>
<gene>
    <name evidence="2" type="ORF">DI487_14925</name>
</gene>
<evidence type="ECO:0000256" key="1">
    <source>
        <dbReference type="SAM" id="Phobius"/>
    </source>
</evidence>
<feature type="transmembrane region" description="Helical" evidence="1">
    <location>
        <begin position="133"/>
        <end position="151"/>
    </location>
</feature>
<organism evidence="2 3">
    <name type="scientific">Flavobacterium sediminis</name>
    <dbReference type="NCBI Taxonomy" id="2201181"/>
    <lineage>
        <taxon>Bacteria</taxon>
        <taxon>Pseudomonadati</taxon>
        <taxon>Bacteroidota</taxon>
        <taxon>Flavobacteriia</taxon>
        <taxon>Flavobacteriales</taxon>
        <taxon>Flavobacteriaceae</taxon>
        <taxon>Flavobacterium</taxon>
    </lineage>
</organism>
<keyword evidence="1" id="KW-1133">Transmembrane helix</keyword>